<evidence type="ECO:0000313" key="3">
    <source>
        <dbReference type="Proteomes" id="UP000509448"/>
    </source>
</evidence>
<dbReference type="RefSeq" id="WP_174448476.1">
    <property type="nucleotide sequence ID" value="NZ_AP018732.1"/>
</dbReference>
<sequence>MPDKIVKVSFSDAPQYEAAKHFGVATFRLQHKDLSGVRSFWVGLSYFLPNGGAEMESSSAERVYVVISGTVTVTSEDGKEYTLGPMDSIYIPPGVKRSILNKGKEPAAMLVIVSPNQGQGQSQGAGAGQGSK</sequence>
<dbReference type="KEGG" id="ccai:NAS2_0831"/>
<dbReference type="OrthoDB" id="190812at2157"/>
<dbReference type="Pfam" id="PF07883">
    <property type="entry name" value="Cupin_2"/>
    <property type="match status" value="1"/>
</dbReference>
<dbReference type="InterPro" id="IPR014710">
    <property type="entry name" value="RmlC-like_jellyroll"/>
</dbReference>
<protein>
    <recommendedName>
        <fullName evidence="1">Cupin type-2 domain-containing protein</fullName>
    </recommendedName>
</protein>
<accession>A0A4V0P1M3</accession>
<dbReference type="InterPro" id="IPR013096">
    <property type="entry name" value="Cupin_2"/>
</dbReference>
<evidence type="ECO:0000313" key="2">
    <source>
        <dbReference type="EMBL" id="BBE42220.1"/>
    </source>
</evidence>
<feature type="domain" description="Cupin type-2" evidence="1">
    <location>
        <begin position="47"/>
        <end position="113"/>
    </location>
</feature>
<proteinExistence type="predicted"/>
<dbReference type="AlphaFoldDB" id="A0A4V0P1M3"/>
<organism evidence="2 3">
    <name type="scientific">Conexivisphaera calida</name>
    <dbReference type="NCBI Taxonomy" id="1874277"/>
    <lineage>
        <taxon>Archaea</taxon>
        <taxon>Nitrososphaerota</taxon>
        <taxon>Conexivisphaeria</taxon>
        <taxon>Conexivisphaerales</taxon>
        <taxon>Conexivisphaeraceae</taxon>
        <taxon>Conexivisphaera</taxon>
    </lineage>
</organism>
<dbReference type="SUPFAM" id="SSF51182">
    <property type="entry name" value="RmlC-like cupins"/>
    <property type="match status" value="1"/>
</dbReference>
<keyword evidence="3" id="KW-1185">Reference proteome</keyword>
<dbReference type="InterPro" id="IPR011051">
    <property type="entry name" value="RmlC_Cupin_sf"/>
</dbReference>
<evidence type="ECO:0000259" key="1">
    <source>
        <dbReference type="Pfam" id="PF07883"/>
    </source>
</evidence>
<dbReference type="Proteomes" id="UP000509448">
    <property type="component" value="Chromosome"/>
</dbReference>
<reference evidence="2 3" key="1">
    <citation type="journal article" date="2019" name="ISME J.">
        <title>Isolation and characterization of a thermophilic sulfur- and iron-reducing thaumarchaeote from a terrestrial acidic hot spring.</title>
        <authorList>
            <person name="Kato S."/>
            <person name="Itoh T."/>
            <person name="Yuki M."/>
            <person name="Nagamori M."/>
            <person name="Ohnishi M."/>
            <person name="Uematsu K."/>
            <person name="Suzuki K."/>
            <person name="Takashina T."/>
            <person name="Ohkuma M."/>
        </authorList>
    </citation>
    <scope>NUCLEOTIDE SEQUENCE [LARGE SCALE GENOMIC DNA]</scope>
    <source>
        <strain evidence="2 3">NAS-02</strain>
    </source>
</reference>
<dbReference type="GeneID" id="55584642"/>
<dbReference type="CDD" id="cd20299">
    <property type="entry name" value="cupin_YP766765-like"/>
    <property type="match status" value="1"/>
</dbReference>
<name>A0A4V0P1M3_9ARCH</name>
<dbReference type="Gene3D" id="2.60.120.10">
    <property type="entry name" value="Jelly Rolls"/>
    <property type="match status" value="1"/>
</dbReference>
<gene>
    <name evidence="2" type="ORF">NAS2_0831</name>
</gene>
<dbReference type="EMBL" id="AP018732">
    <property type="protein sequence ID" value="BBE42220.1"/>
    <property type="molecule type" value="Genomic_DNA"/>
</dbReference>